<dbReference type="AlphaFoldDB" id="A0A7S2SWT3"/>
<reference evidence="2" key="1">
    <citation type="submission" date="2021-01" db="EMBL/GenBank/DDBJ databases">
        <authorList>
            <person name="Corre E."/>
            <person name="Pelletier E."/>
            <person name="Niang G."/>
            <person name="Scheremetjew M."/>
            <person name="Finn R."/>
            <person name="Kale V."/>
            <person name="Holt S."/>
            <person name="Cochrane G."/>
            <person name="Meng A."/>
            <person name="Brown T."/>
            <person name="Cohen L."/>
        </authorList>
    </citation>
    <scope>NUCLEOTIDE SEQUENCE</scope>
    <source>
        <strain evidence="2">CCMP1243</strain>
    </source>
</reference>
<name>A0A7S2SWT3_9STRA</name>
<organism evidence="2">
    <name type="scientific">Rhizochromulina marina</name>
    <dbReference type="NCBI Taxonomy" id="1034831"/>
    <lineage>
        <taxon>Eukaryota</taxon>
        <taxon>Sar</taxon>
        <taxon>Stramenopiles</taxon>
        <taxon>Ochrophyta</taxon>
        <taxon>Dictyochophyceae</taxon>
        <taxon>Rhizochromulinales</taxon>
        <taxon>Rhizochromulina</taxon>
    </lineage>
</organism>
<protein>
    <submittedName>
        <fullName evidence="2">Uncharacterized protein</fullName>
    </submittedName>
</protein>
<accession>A0A7S2SWT3</accession>
<proteinExistence type="predicted"/>
<feature type="region of interest" description="Disordered" evidence="1">
    <location>
        <begin position="181"/>
        <end position="211"/>
    </location>
</feature>
<gene>
    <name evidence="2" type="ORF">RMAR1173_LOCUS21294</name>
</gene>
<dbReference type="EMBL" id="HBHJ01032139">
    <property type="protein sequence ID" value="CAD9710301.1"/>
    <property type="molecule type" value="Transcribed_RNA"/>
</dbReference>
<evidence type="ECO:0000256" key="1">
    <source>
        <dbReference type="SAM" id="MobiDB-lite"/>
    </source>
</evidence>
<evidence type="ECO:0000313" key="2">
    <source>
        <dbReference type="EMBL" id="CAD9710301.1"/>
    </source>
</evidence>
<sequence length="211" mass="23299">MPPPPPPSSSLHREVCSSPSLAARVVPSMATTPLEHRFPHLTNISRRTEAMQDALSRDLDALRARISGVGATIDHLSHALRPMTPEETPGCNNAFSPLVSFPPGRIERSLSFHEPVTDTWHPTMRAQRTARPTAEPPLGLELDAAVQKLYSKVWERAVKQAELNLLKRLLIAKAMHCAPKTPEKPLVHPGTRSSGREFEIKATPRHIPPLL</sequence>